<reference evidence="2" key="1">
    <citation type="submission" date="2022-06" db="EMBL/GenBank/DDBJ databases">
        <title>Physiological and biochemical characterization and genomic elucidation of a strain of the genus Ensifer adhaerens M8 that combines arsenic oxidation and chromium reduction.</title>
        <authorList>
            <person name="Li X."/>
            <person name="Yu c."/>
        </authorList>
    </citation>
    <scope>NUCLEOTIDE SEQUENCE</scope>
    <source>
        <strain evidence="2">M8</strain>
        <plasmid evidence="2">pB</plasmid>
    </source>
</reference>
<dbReference type="Proteomes" id="UP001055460">
    <property type="component" value="Plasmid pB"/>
</dbReference>
<evidence type="ECO:0000313" key="2">
    <source>
        <dbReference type="EMBL" id="USJ27902.1"/>
    </source>
</evidence>
<feature type="transmembrane region" description="Helical" evidence="1">
    <location>
        <begin position="14"/>
        <end position="36"/>
    </location>
</feature>
<dbReference type="RefSeq" id="WP_060520212.1">
    <property type="nucleotide sequence ID" value="NZ_CP098809.1"/>
</dbReference>
<keyword evidence="2" id="KW-0614">Plasmid</keyword>
<protein>
    <submittedName>
        <fullName evidence="2">Uncharacterized protein</fullName>
    </submittedName>
</protein>
<evidence type="ECO:0000256" key="1">
    <source>
        <dbReference type="SAM" id="Phobius"/>
    </source>
</evidence>
<organism evidence="2 3">
    <name type="scientific">Ensifer adhaerens</name>
    <name type="common">Sinorhizobium morelense</name>
    <dbReference type="NCBI Taxonomy" id="106592"/>
    <lineage>
        <taxon>Bacteria</taxon>
        <taxon>Pseudomonadati</taxon>
        <taxon>Pseudomonadota</taxon>
        <taxon>Alphaproteobacteria</taxon>
        <taxon>Hyphomicrobiales</taxon>
        <taxon>Rhizobiaceae</taxon>
        <taxon>Sinorhizobium/Ensifer group</taxon>
        <taxon>Ensifer</taxon>
    </lineage>
</organism>
<proteinExistence type="predicted"/>
<keyword evidence="1" id="KW-0812">Transmembrane</keyword>
<geneLocation type="plasmid" evidence="2 3">
    <name>pB</name>
</geneLocation>
<keyword evidence="1" id="KW-1133">Transmembrane helix</keyword>
<sequence length="60" mass="6480">MYEQYRYGGPPKKFSTGFLIGVMLLAMLVIGGYLVVNSALSHEPQQSVAIVLPTPLASPK</sequence>
<accession>A0A9Q8YFD7</accession>
<evidence type="ECO:0000313" key="3">
    <source>
        <dbReference type="Proteomes" id="UP001055460"/>
    </source>
</evidence>
<keyword evidence="1" id="KW-0472">Membrane</keyword>
<dbReference type="EMBL" id="CP098809">
    <property type="protein sequence ID" value="USJ27902.1"/>
    <property type="molecule type" value="Genomic_DNA"/>
</dbReference>
<name>A0A9Q8YFD7_ENSAD</name>
<gene>
    <name evidence="2" type="ORF">NE863_28920</name>
</gene>
<dbReference type="AlphaFoldDB" id="A0A9Q8YFD7"/>